<evidence type="ECO:0000313" key="3">
    <source>
        <dbReference type="WBParaSite" id="OFLC_0001204201-mRNA-1"/>
    </source>
</evidence>
<proteinExistence type="predicted"/>
<sequence length="135" mass="15725">ERHQIHNEERPRPLREAVAVAHVTPLPTSKPVEPARPNDQPHTLRQRVEKLISVQESEAINMSDKELRNLIARMCDLSKEQERLQRGRQSQFDTLREIYMEVKDDIEKLYIRVPVHLRMDLPLPAQILHPSASSS</sequence>
<gene>
    <name evidence="1" type="ORF">OFLC_LOCUS12038</name>
</gene>
<dbReference type="Proteomes" id="UP000267606">
    <property type="component" value="Unassembled WGS sequence"/>
</dbReference>
<name>A0A183HX30_9BILA</name>
<evidence type="ECO:0000313" key="2">
    <source>
        <dbReference type="Proteomes" id="UP000267606"/>
    </source>
</evidence>
<dbReference type="WBParaSite" id="OFLC_0001204201-mRNA-1">
    <property type="protein sequence ID" value="OFLC_0001204201-mRNA-1"/>
    <property type="gene ID" value="OFLC_0001204201"/>
</dbReference>
<dbReference type="AlphaFoldDB" id="A0A183HX30"/>
<keyword evidence="2" id="KW-1185">Reference proteome</keyword>
<accession>A0A183HX30</accession>
<organism evidence="3">
    <name type="scientific">Onchocerca flexuosa</name>
    <dbReference type="NCBI Taxonomy" id="387005"/>
    <lineage>
        <taxon>Eukaryota</taxon>
        <taxon>Metazoa</taxon>
        <taxon>Ecdysozoa</taxon>
        <taxon>Nematoda</taxon>
        <taxon>Chromadorea</taxon>
        <taxon>Rhabditida</taxon>
        <taxon>Spirurina</taxon>
        <taxon>Spiruromorpha</taxon>
        <taxon>Filarioidea</taxon>
        <taxon>Onchocercidae</taxon>
        <taxon>Onchocerca</taxon>
    </lineage>
</organism>
<reference evidence="3" key="1">
    <citation type="submission" date="2016-06" db="UniProtKB">
        <authorList>
            <consortium name="WormBaseParasite"/>
        </authorList>
    </citation>
    <scope>IDENTIFICATION</scope>
</reference>
<evidence type="ECO:0000313" key="1">
    <source>
        <dbReference type="EMBL" id="VDO81385.1"/>
    </source>
</evidence>
<dbReference type="STRING" id="387005.A0A183HX30"/>
<dbReference type="EMBL" id="UZAJ01018180">
    <property type="protein sequence ID" value="VDO81385.1"/>
    <property type="molecule type" value="Genomic_DNA"/>
</dbReference>
<protein>
    <submittedName>
        <fullName evidence="3">EB1 C-terminal domain-containing protein</fullName>
    </submittedName>
</protein>
<reference evidence="1 2" key="2">
    <citation type="submission" date="2018-11" db="EMBL/GenBank/DDBJ databases">
        <authorList>
            <consortium name="Pathogen Informatics"/>
        </authorList>
    </citation>
    <scope>NUCLEOTIDE SEQUENCE [LARGE SCALE GENOMIC DNA]</scope>
</reference>